<dbReference type="PANTHER" id="PTHR47691:SF3">
    <property type="entry name" value="HTH-TYPE TRANSCRIPTIONAL REGULATOR RV0890C-RELATED"/>
    <property type="match status" value="1"/>
</dbReference>
<dbReference type="SMART" id="SM00028">
    <property type="entry name" value="TPR"/>
    <property type="match status" value="4"/>
</dbReference>
<gene>
    <name evidence="1" type="ORF">ACFSYJ_43735</name>
</gene>
<sequence length="945" mass="103536">MVPKTALADVDDLKKFATMPASWRALPETIQKLLLPLLDQMTELDIPVRSGVSRHGTDATITFHGTHPMVPNGRSRWEMSNEAKPWIKANREYRKRTEALDDTRTTTFVFVTMRHWEKKLEWAAEKQAEGVWADVRVLDCGDLHLWLSSQPEVHQWLSTEIARYLPTDRVVPAELPTGVPSFVGREDELAIATGPASLVVICGQPGVGKSTLAVHAAGDTASDYPDGRLYLDLRGTHLDAVAPADALSQVLGSLGVPDISRARSTSELAALYRTEASRSKFVLVLDNARDEEQVRPLLLGESRSKVIITSRNQLRGLNTAHRIQLGVLTSAEAVQMLRSRITDERSTAEPDALDEIAALCGCLPLALAVVASGAMGEPSSWSLMRLAAKLKDERRRLGWLRAGDVEVQASLQLSYDLLTPEEQTAFGEICLIPGPSFGCDLAGVAVAADEDDAELFMIRFVERCLAEPSDAQGRFRLHDLVRLFGKKVMYRGLDDYQSPTASLRLRRHLVSHAQRSFALLRAGKDLLPTDADPDEVRRWFAANLLNVVAVLHEVDQLGAHGTAVDLCRDLCFYAHAQSDWRRLDDFARLGLDITEKARKQEVLDAAEVAMAESMFTRLIAESATARHDRRAASFYAAKSMMPTVPDNAPPFQKTLIQQTIASSLRLQGRYDEALDLFLEVLHSWHSQGHHDHYNTRATAHDIGLTLTEMGRPAEAIPYLEQDLKLTRRHGDAAEVAQSLHSLGLAQKENHQLDDAEASLTAAAEAFASCGIPIAEGAALNDLALVLHLQGRQGEACQHHLTDFKLCESLGDSEGAALALVGIANNLMSLGVDHAPYAADCLIHALKRVDSRTSGRTIGSAVASVGELAYRLGRTALGARAFEVAARAYEASAVPHGELTVVVRHIVALSDAGFTDEARSLARRAEELLTDASPSWLVNFVENQRE</sequence>
<dbReference type="EMBL" id="JBHUKU010000034">
    <property type="protein sequence ID" value="MFD2465584.1"/>
    <property type="molecule type" value="Genomic_DNA"/>
</dbReference>
<dbReference type="Gene3D" id="1.25.40.10">
    <property type="entry name" value="Tetratricopeptide repeat domain"/>
    <property type="match status" value="2"/>
</dbReference>
<comment type="caution">
    <text evidence="1">The sequence shown here is derived from an EMBL/GenBank/DDBJ whole genome shotgun (WGS) entry which is preliminary data.</text>
</comment>
<dbReference type="InterPro" id="IPR019734">
    <property type="entry name" value="TPR_rpt"/>
</dbReference>
<name>A0ABW5GXA6_9PSEU</name>
<dbReference type="SUPFAM" id="SSF52540">
    <property type="entry name" value="P-loop containing nucleoside triphosphate hydrolases"/>
    <property type="match status" value="1"/>
</dbReference>
<keyword evidence="2" id="KW-1185">Reference proteome</keyword>
<dbReference type="InterPro" id="IPR027417">
    <property type="entry name" value="P-loop_NTPase"/>
</dbReference>
<keyword evidence="1" id="KW-0067">ATP-binding</keyword>
<dbReference type="RefSeq" id="WP_345408995.1">
    <property type="nucleotide sequence ID" value="NZ_BAABHG010000033.1"/>
</dbReference>
<evidence type="ECO:0000313" key="2">
    <source>
        <dbReference type="Proteomes" id="UP001597419"/>
    </source>
</evidence>
<accession>A0ABW5GXA6</accession>
<evidence type="ECO:0000313" key="1">
    <source>
        <dbReference type="EMBL" id="MFD2465584.1"/>
    </source>
</evidence>
<dbReference type="SUPFAM" id="SSF48452">
    <property type="entry name" value="TPR-like"/>
    <property type="match status" value="1"/>
</dbReference>
<dbReference type="Pfam" id="PF13424">
    <property type="entry name" value="TPR_12"/>
    <property type="match status" value="1"/>
</dbReference>
<dbReference type="PANTHER" id="PTHR47691">
    <property type="entry name" value="REGULATOR-RELATED"/>
    <property type="match status" value="1"/>
</dbReference>
<organism evidence="1 2">
    <name type="scientific">Amycolatopsis samaneae</name>
    <dbReference type="NCBI Taxonomy" id="664691"/>
    <lineage>
        <taxon>Bacteria</taxon>
        <taxon>Bacillati</taxon>
        <taxon>Actinomycetota</taxon>
        <taxon>Actinomycetes</taxon>
        <taxon>Pseudonocardiales</taxon>
        <taxon>Pseudonocardiaceae</taxon>
        <taxon>Amycolatopsis</taxon>
    </lineage>
</organism>
<reference evidence="2" key="1">
    <citation type="journal article" date="2019" name="Int. J. Syst. Evol. Microbiol.">
        <title>The Global Catalogue of Microorganisms (GCM) 10K type strain sequencing project: providing services to taxonomists for standard genome sequencing and annotation.</title>
        <authorList>
            <consortium name="The Broad Institute Genomics Platform"/>
            <consortium name="The Broad Institute Genome Sequencing Center for Infectious Disease"/>
            <person name="Wu L."/>
            <person name="Ma J."/>
        </authorList>
    </citation>
    <scope>NUCLEOTIDE SEQUENCE [LARGE SCALE GENOMIC DNA]</scope>
    <source>
        <strain evidence="2">CGMCC 4.7643</strain>
    </source>
</reference>
<dbReference type="Gene3D" id="3.40.50.300">
    <property type="entry name" value="P-loop containing nucleotide triphosphate hydrolases"/>
    <property type="match status" value="1"/>
</dbReference>
<proteinExistence type="predicted"/>
<keyword evidence="1" id="KW-0547">Nucleotide-binding</keyword>
<dbReference type="PRINTS" id="PR00364">
    <property type="entry name" value="DISEASERSIST"/>
</dbReference>
<dbReference type="GO" id="GO:0005524">
    <property type="term" value="F:ATP binding"/>
    <property type="evidence" value="ECO:0007669"/>
    <property type="project" value="UniProtKB-KW"/>
</dbReference>
<protein>
    <submittedName>
        <fullName evidence="1">ATP-binding protein</fullName>
    </submittedName>
</protein>
<dbReference type="Proteomes" id="UP001597419">
    <property type="component" value="Unassembled WGS sequence"/>
</dbReference>
<dbReference type="InterPro" id="IPR011990">
    <property type="entry name" value="TPR-like_helical_dom_sf"/>
</dbReference>